<keyword evidence="6 12" id="KW-0418">Kinase</keyword>
<evidence type="ECO:0000256" key="6">
    <source>
        <dbReference type="ARBA" id="ARBA00022777"/>
    </source>
</evidence>
<feature type="compositionally biased region" description="Low complexity" evidence="10">
    <location>
        <begin position="518"/>
        <end position="553"/>
    </location>
</feature>
<dbReference type="AlphaFoldDB" id="A0AAD4R0X8"/>
<dbReference type="SUPFAM" id="SSF56112">
    <property type="entry name" value="Protein kinase-like (PK-like)"/>
    <property type="match status" value="1"/>
</dbReference>
<evidence type="ECO:0000256" key="8">
    <source>
        <dbReference type="ARBA" id="ARBA00047899"/>
    </source>
</evidence>
<comment type="subcellular location">
    <subcellularLocation>
        <location evidence="1">Host cell</location>
    </subcellularLocation>
</comment>
<evidence type="ECO:0000256" key="10">
    <source>
        <dbReference type="SAM" id="MobiDB-lite"/>
    </source>
</evidence>
<evidence type="ECO:0000256" key="1">
    <source>
        <dbReference type="ARBA" id="ARBA00004340"/>
    </source>
</evidence>
<evidence type="ECO:0000256" key="2">
    <source>
        <dbReference type="ARBA" id="ARBA00012513"/>
    </source>
</evidence>
<keyword evidence="4" id="KW-0808">Transferase</keyword>
<dbReference type="PROSITE" id="PS50011">
    <property type="entry name" value="PROTEIN_KINASE_DOM"/>
    <property type="match status" value="1"/>
</dbReference>
<feature type="region of interest" description="Disordered" evidence="10">
    <location>
        <begin position="240"/>
        <end position="293"/>
    </location>
</feature>
<accession>A0AAD4R0X8</accession>
<protein>
    <recommendedName>
        <fullName evidence="2">non-specific serine/threonine protein kinase</fullName>
        <ecNumber evidence="2">2.7.11.1</ecNumber>
    </recommendedName>
</protein>
<comment type="caution">
    <text evidence="12">The sequence shown here is derived from an EMBL/GenBank/DDBJ whole genome shotgun (WGS) entry which is preliminary data.</text>
</comment>
<evidence type="ECO:0000259" key="11">
    <source>
        <dbReference type="PROSITE" id="PS50011"/>
    </source>
</evidence>
<reference evidence="12" key="1">
    <citation type="submission" date="2022-01" db="EMBL/GenBank/DDBJ databases">
        <title>Genome Sequence Resource for Two Populations of Ditylenchus destructor, the Migratory Endoparasitic Phytonematode.</title>
        <authorList>
            <person name="Zhang H."/>
            <person name="Lin R."/>
            <person name="Xie B."/>
        </authorList>
    </citation>
    <scope>NUCLEOTIDE SEQUENCE</scope>
    <source>
        <strain evidence="12">BazhouSP</strain>
    </source>
</reference>
<feature type="compositionally biased region" description="Polar residues" evidence="10">
    <location>
        <begin position="409"/>
        <end position="450"/>
    </location>
</feature>
<dbReference type="GO" id="GO:0005524">
    <property type="term" value="F:ATP binding"/>
    <property type="evidence" value="ECO:0007669"/>
    <property type="project" value="UniProtKB-KW"/>
</dbReference>
<feature type="compositionally biased region" description="Basic and acidic residues" evidence="10">
    <location>
        <begin position="240"/>
        <end position="257"/>
    </location>
</feature>
<dbReference type="Gene3D" id="1.10.510.10">
    <property type="entry name" value="Transferase(Phosphotransferase) domain 1"/>
    <property type="match status" value="1"/>
</dbReference>
<feature type="compositionally biased region" description="Basic and acidic residues" evidence="10">
    <location>
        <begin position="199"/>
        <end position="208"/>
    </location>
</feature>
<dbReference type="GO" id="GO:0043657">
    <property type="term" value="C:host cell"/>
    <property type="evidence" value="ECO:0007669"/>
    <property type="project" value="UniProtKB-SubCell"/>
</dbReference>
<feature type="region of interest" description="Disordered" evidence="10">
    <location>
        <begin position="130"/>
        <end position="226"/>
    </location>
</feature>
<dbReference type="InterPro" id="IPR051138">
    <property type="entry name" value="PIM_Ser/Thr_kinase"/>
</dbReference>
<feature type="compositionally biased region" description="Basic residues" evidence="10">
    <location>
        <begin position="171"/>
        <end position="181"/>
    </location>
</feature>
<keyword evidence="7" id="KW-0067">ATP-binding</keyword>
<dbReference type="Proteomes" id="UP001201812">
    <property type="component" value="Unassembled WGS sequence"/>
</dbReference>
<dbReference type="InterPro" id="IPR000719">
    <property type="entry name" value="Prot_kinase_dom"/>
</dbReference>
<feature type="compositionally biased region" description="Low complexity" evidence="10">
    <location>
        <begin position="150"/>
        <end position="159"/>
    </location>
</feature>
<evidence type="ECO:0000313" key="12">
    <source>
        <dbReference type="EMBL" id="KAI1702407.1"/>
    </source>
</evidence>
<dbReference type="EMBL" id="JAKKPZ010000099">
    <property type="protein sequence ID" value="KAI1702407.1"/>
    <property type="molecule type" value="Genomic_DNA"/>
</dbReference>
<keyword evidence="5" id="KW-0547">Nucleotide-binding</keyword>
<sequence>MIIDVLFSGTRVYSPPEWILHAKYDGLKATVWSLGILLYDMIAGDIPFHRDYEICAGSIRWRREVPAECQDLIMRCLEVDPVRRYSLDDILRHPWMTTGEIRALNSEELKLKKGVPVHAKHDQVGGTAVSTSLFENSPPKADAQGHQLHSLSSGNESSSAVHEKDKFQQVQHHHHHGHGKKDKKEYAHSSSSKKKQMLKHKDSSKKNTAESSGPAQTQPEAPAPPVFDRWREEKVLHYDESEDDFAQRQEEEERQLREAAMAEQGIEAPKEDEPDSAKAAPAPKMTTSTSSYDPLTCPQQPSFWSALFGRNQAQNAGPVCTCKQNRGYTSFFYQYNGYSCTCGCPCARCTGERSTYVGGCGSDQSLPSAVLYEGAPTIAVAHPGTSDEDEYSSPFRNTLAQPKKPKAVQQDSGIGSKNPSQNNDETGSKANANNNPTTSVSGTQTESCHGQNPGFARPQCPNGNHRAPVHPASGLSKSGGAVTSCVASAGHHVHHYPHTHYHYLNTRNGYRNFHNRQAAQSAAAANGNATGATTGAQKKTADSGFSSGSSGYGHPMTGSPPGGSFLLGSF</sequence>
<keyword evidence="13" id="KW-1185">Reference proteome</keyword>
<evidence type="ECO:0000256" key="3">
    <source>
        <dbReference type="ARBA" id="ARBA00022527"/>
    </source>
</evidence>
<comment type="catalytic activity">
    <reaction evidence="8">
        <text>L-threonyl-[protein] + ATP = O-phospho-L-threonyl-[protein] + ADP + H(+)</text>
        <dbReference type="Rhea" id="RHEA:46608"/>
        <dbReference type="Rhea" id="RHEA-COMP:11060"/>
        <dbReference type="Rhea" id="RHEA-COMP:11605"/>
        <dbReference type="ChEBI" id="CHEBI:15378"/>
        <dbReference type="ChEBI" id="CHEBI:30013"/>
        <dbReference type="ChEBI" id="CHEBI:30616"/>
        <dbReference type="ChEBI" id="CHEBI:61977"/>
        <dbReference type="ChEBI" id="CHEBI:456216"/>
        <dbReference type="EC" id="2.7.11.1"/>
    </reaction>
</comment>
<feature type="region of interest" description="Disordered" evidence="10">
    <location>
        <begin position="518"/>
        <end position="570"/>
    </location>
</feature>
<comment type="catalytic activity">
    <reaction evidence="9">
        <text>L-seryl-[protein] + ATP = O-phospho-L-seryl-[protein] + ADP + H(+)</text>
        <dbReference type="Rhea" id="RHEA:17989"/>
        <dbReference type="Rhea" id="RHEA-COMP:9863"/>
        <dbReference type="Rhea" id="RHEA-COMP:11604"/>
        <dbReference type="ChEBI" id="CHEBI:15378"/>
        <dbReference type="ChEBI" id="CHEBI:29999"/>
        <dbReference type="ChEBI" id="CHEBI:30616"/>
        <dbReference type="ChEBI" id="CHEBI:83421"/>
        <dbReference type="ChEBI" id="CHEBI:456216"/>
        <dbReference type="EC" id="2.7.11.1"/>
    </reaction>
</comment>
<evidence type="ECO:0000256" key="4">
    <source>
        <dbReference type="ARBA" id="ARBA00022679"/>
    </source>
</evidence>
<gene>
    <name evidence="12" type="ORF">DdX_15500</name>
</gene>
<dbReference type="PANTHER" id="PTHR22984:SF25">
    <property type="entry name" value="PROTEIN KINASE DOMAIN-CONTAINING PROTEIN"/>
    <property type="match status" value="1"/>
</dbReference>
<evidence type="ECO:0000256" key="9">
    <source>
        <dbReference type="ARBA" id="ARBA00048679"/>
    </source>
</evidence>
<keyword evidence="3" id="KW-0723">Serine/threonine-protein kinase</keyword>
<dbReference type="GO" id="GO:0004674">
    <property type="term" value="F:protein serine/threonine kinase activity"/>
    <property type="evidence" value="ECO:0007669"/>
    <property type="project" value="UniProtKB-KW"/>
</dbReference>
<feature type="domain" description="Protein kinase" evidence="11">
    <location>
        <begin position="1"/>
        <end position="96"/>
    </location>
</feature>
<dbReference type="EC" id="2.7.11.1" evidence="2"/>
<dbReference type="Pfam" id="PF00069">
    <property type="entry name" value="Pkinase"/>
    <property type="match status" value="1"/>
</dbReference>
<evidence type="ECO:0000256" key="7">
    <source>
        <dbReference type="ARBA" id="ARBA00022840"/>
    </source>
</evidence>
<organism evidence="12 13">
    <name type="scientific">Ditylenchus destructor</name>
    <dbReference type="NCBI Taxonomy" id="166010"/>
    <lineage>
        <taxon>Eukaryota</taxon>
        <taxon>Metazoa</taxon>
        <taxon>Ecdysozoa</taxon>
        <taxon>Nematoda</taxon>
        <taxon>Chromadorea</taxon>
        <taxon>Rhabditida</taxon>
        <taxon>Tylenchina</taxon>
        <taxon>Tylenchomorpha</taxon>
        <taxon>Sphaerularioidea</taxon>
        <taxon>Anguinidae</taxon>
        <taxon>Anguininae</taxon>
        <taxon>Ditylenchus</taxon>
    </lineage>
</organism>
<evidence type="ECO:0000256" key="5">
    <source>
        <dbReference type="ARBA" id="ARBA00022741"/>
    </source>
</evidence>
<dbReference type="GO" id="GO:0005737">
    <property type="term" value="C:cytoplasm"/>
    <property type="evidence" value="ECO:0007669"/>
    <property type="project" value="TreeGrafter"/>
</dbReference>
<proteinExistence type="predicted"/>
<name>A0AAD4R0X8_9BILA</name>
<feature type="region of interest" description="Disordered" evidence="10">
    <location>
        <begin position="380"/>
        <end position="482"/>
    </location>
</feature>
<evidence type="ECO:0000313" key="13">
    <source>
        <dbReference type="Proteomes" id="UP001201812"/>
    </source>
</evidence>
<dbReference type="InterPro" id="IPR011009">
    <property type="entry name" value="Kinase-like_dom_sf"/>
</dbReference>
<dbReference type="PANTHER" id="PTHR22984">
    <property type="entry name" value="SERINE/THREONINE-PROTEIN KINASE PIM"/>
    <property type="match status" value="1"/>
</dbReference>